<reference evidence="3" key="1">
    <citation type="journal article" date="2023" name="Insect Mol. Biol.">
        <title>Genome sequencing provides insights into the evolution of gene families encoding plant cell wall-degrading enzymes in longhorned beetles.</title>
        <authorList>
            <person name="Shin N.R."/>
            <person name="Okamura Y."/>
            <person name="Kirsch R."/>
            <person name="Pauchet Y."/>
        </authorList>
    </citation>
    <scope>NUCLEOTIDE SEQUENCE</scope>
    <source>
        <strain evidence="3">MMC_N1</strain>
    </source>
</reference>
<dbReference type="EMBL" id="JAPWTJ010000320">
    <property type="protein sequence ID" value="KAJ8979722.1"/>
    <property type="molecule type" value="Genomic_DNA"/>
</dbReference>
<dbReference type="InterPro" id="IPR002656">
    <property type="entry name" value="Acyl_transf_3_dom"/>
</dbReference>
<keyword evidence="1" id="KW-0472">Membrane</keyword>
<comment type="caution">
    <text evidence="3">The sequence shown here is derived from an EMBL/GenBank/DDBJ whole genome shotgun (WGS) entry which is preliminary data.</text>
</comment>
<keyword evidence="1" id="KW-1133">Transmembrane helix</keyword>
<dbReference type="PANTHER" id="PTHR11161">
    <property type="entry name" value="O-ACYLTRANSFERASE"/>
    <property type="match status" value="1"/>
</dbReference>
<protein>
    <recommendedName>
        <fullName evidence="2">Acyltransferase 3 domain-containing protein</fullName>
    </recommendedName>
</protein>
<dbReference type="PANTHER" id="PTHR11161:SF71">
    <property type="entry name" value="NOSE RESISTANT-TO-FLUOXETINE PROTEIN N-TERMINAL DOMAIN-CONTAINING PROTEIN"/>
    <property type="match status" value="1"/>
</dbReference>
<proteinExistence type="predicted"/>
<feature type="transmembrane region" description="Helical" evidence="1">
    <location>
        <begin position="450"/>
        <end position="471"/>
    </location>
</feature>
<keyword evidence="4" id="KW-1185">Reference proteome</keyword>
<accession>A0ABQ9JP70</accession>
<feature type="transmembrane region" description="Helical" evidence="1">
    <location>
        <begin position="307"/>
        <end position="327"/>
    </location>
</feature>
<evidence type="ECO:0000259" key="2">
    <source>
        <dbReference type="Pfam" id="PF01757"/>
    </source>
</evidence>
<feature type="transmembrane region" description="Helical" evidence="1">
    <location>
        <begin position="334"/>
        <end position="356"/>
    </location>
</feature>
<evidence type="ECO:0000313" key="3">
    <source>
        <dbReference type="EMBL" id="KAJ8979722.1"/>
    </source>
</evidence>
<feature type="transmembrane region" description="Helical" evidence="1">
    <location>
        <begin position="414"/>
        <end position="438"/>
    </location>
</feature>
<feature type="domain" description="Acyltransferase 3" evidence="2">
    <location>
        <begin position="161"/>
        <end position="504"/>
    </location>
</feature>
<feature type="transmembrane region" description="Helical" evidence="1">
    <location>
        <begin position="92"/>
        <end position="113"/>
    </location>
</feature>
<keyword evidence="1" id="KW-0812">Transmembrane</keyword>
<dbReference type="InterPro" id="IPR052728">
    <property type="entry name" value="O2_lipid_transport_reg"/>
</dbReference>
<gene>
    <name evidence="3" type="ORF">NQ317_015546</name>
</gene>
<feature type="transmembrane region" description="Helical" evidence="1">
    <location>
        <begin position="237"/>
        <end position="258"/>
    </location>
</feature>
<feature type="transmembrane region" description="Helical" evidence="1">
    <location>
        <begin position="384"/>
        <end position="402"/>
    </location>
</feature>
<dbReference type="Pfam" id="PF01757">
    <property type="entry name" value="Acyl_transf_3"/>
    <property type="match status" value="1"/>
</dbReference>
<evidence type="ECO:0000313" key="4">
    <source>
        <dbReference type="Proteomes" id="UP001162164"/>
    </source>
</evidence>
<organism evidence="3 4">
    <name type="scientific">Molorchus minor</name>
    <dbReference type="NCBI Taxonomy" id="1323400"/>
    <lineage>
        <taxon>Eukaryota</taxon>
        <taxon>Metazoa</taxon>
        <taxon>Ecdysozoa</taxon>
        <taxon>Arthropoda</taxon>
        <taxon>Hexapoda</taxon>
        <taxon>Insecta</taxon>
        <taxon>Pterygota</taxon>
        <taxon>Neoptera</taxon>
        <taxon>Endopterygota</taxon>
        <taxon>Coleoptera</taxon>
        <taxon>Polyphaga</taxon>
        <taxon>Cucujiformia</taxon>
        <taxon>Chrysomeloidea</taxon>
        <taxon>Cerambycidae</taxon>
        <taxon>Lamiinae</taxon>
        <taxon>Monochamini</taxon>
        <taxon>Molorchus</taxon>
    </lineage>
</organism>
<feature type="transmembrane region" description="Helical" evidence="1">
    <location>
        <begin position="207"/>
        <end position="225"/>
    </location>
</feature>
<name>A0ABQ9JP70_9CUCU</name>
<sequence length="516" mass="59867">MIIRFSVLMLSNVERYLDEGQDNKDPSQQPENVVLMGWCVPASCTPYDLQNYLDQYLEEVDFPLKKKNVTFTSHVEENSCQKENEQKHFDHVDISFCLVAAIIVTLVTLSTAYEAFRDHTQDKLKDRSPVTKLAMAFSLKRNLNKLSNCEETNPPLQTLYGMRVFCIMMIIMDHRFGTGLSSAVLNFNFVEEQYRSALGSLFFHGDLFVDSFFILSGLLVTYCLLVQFDKRFTNPALIIFLRYVRLTPVYAFVIFYYATLFNYTGIGPMWKTIITQEVQDCRVNWWTNLLYISNYVNTEKMCMVHSWYLPCDFHYFIIAIILCIVISREKRIGLVFLGVMTFLSVLVPFVISMIYMRPAVLHFYPNFLRAPKFHPDFQLTYSKSHTRASPYFIGMIAGYLFYRMRGSEKHLKKAYSDLILTLSLVLLASTLLTGTVFYDPYYKYNAVESAFYAAFHRTLWAVGSIGLLYVASYGHAKLIYNFLSWKPWIPLSRLVYGAYLVHMQFQMRAVAKKGSG</sequence>
<dbReference type="Proteomes" id="UP001162164">
    <property type="component" value="Unassembled WGS sequence"/>
</dbReference>
<evidence type="ECO:0000256" key="1">
    <source>
        <dbReference type="SAM" id="Phobius"/>
    </source>
</evidence>